<name>A0A7G9YUM7_9EURY</name>
<dbReference type="InterPro" id="IPR004606">
    <property type="entry name" value="Mop_domain"/>
</dbReference>
<sequence length="106" mass="11872">MQRYTIRYKKVFGFLVFRKALKERGEYVNRRSIITSTMPLSARNRIEGVVKAVENGEVASTVKIEVAKPVTITAMITKEAVEELGLKEGDKVEAVIKATEVLVSKD</sequence>
<dbReference type="PROSITE" id="PS51866">
    <property type="entry name" value="MOP"/>
    <property type="match status" value="1"/>
</dbReference>
<protein>
    <recommendedName>
        <fullName evidence="3">Mop domain-containing protein</fullName>
    </recommendedName>
</protein>
<reference evidence="4" key="1">
    <citation type="submission" date="2020-06" db="EMBL/GenBank/DDBJ databases">
        <title>Unique genomic features of the anaerobic methanotrophic archaea.</title>
        <authorList>
            <person name="Chadwick G.L."/>
            <person name="Skennerton C.T."/>
            <person name="Laso-Perez R."/>
            <person name="Leu A.O."/>
            <person name="Speth D.R."/>
            <person name="Yu H."/>
            <person name="Morgan-Lang C."/>
            <person name="Hatzenpichler R."/>
            <person name="Goudeau D."/>
            <person name="Malmstrom R."/>
            <person name="Brazelton W.J."/>
            <person name="Woyke T."/>
            <person name="Hallam S.J."/>
            <person name="Tyson G.W."/>
            <person name="Wegener G."/>
            <person name="Boetius A."/>
            <person name="Orphan V."/>
        </authorList>
    </citation>
    <scope>NUCLEOTIDE SEQUENCE</scope>
</reference>
<evidence type="ECO:0000313" key="4">
    <source>
        <dbReference type="EMBL" id="QNO51711.1"/>
    </source>
</evidence>
<dbReference type="Pfam" id="PF03459">
    <property type="entry name" value="TOBE"/>
    <property type="match status" value="1"/>
</dbReference>
<dbReference type="Gene3D" id="2.40.50.100">
    <property type="match status" value="1"/>
</dbReference>
<evidence type="ECO:0000259" key="3">
    <source>
        <dbReference type="PROSITE" id="PS51866"/>
    </source>
</evidence>
<comment type="subcellular location">
    <subcellularLocation>
        <location evidence="1">Cell membrane</location>
        <topology evidence="1">Peripheral membrane protein</topology>
    </subcellularLocation>
</comment>
<evidence type="ECO:0000256" key="1">
    <source>
        <dbReference type="ARBA" id="ARBA00004202"/>
    </source>
</evidence>
<dbReference type="InterPro" id="IPR005116">
    <property type="entry name" value="Transp-assoc_OB_typ1"/>
</dbReference>
<dbReference type="NCBIfam" id="TIGR00638">
    <property type="entry name" value="Mop"/>
    <property type="match status" value="1"/>
</dbReference>
<organism evidence="4">
    <name type="scientific">Candidatus Methanophagaceae archaeon ANME-1 ERB6</name>
    <dbReference type="NCBI Taxonomy" id="2759912"/>
    <lineage>
        <taxon>Archaea</taxon>
        <taxon>Methanobacteriati</taxon>
        <taxon>Methanobacteriota</taxon>
        <taxon>Stenosarchaea group</taxon>
        <taxon>Methanomicrobia</taxon>
        <taxon>Candidatus Methanophagales</taxon>
        <taxon>Candidatus Methanophagaceae</taxon>
    </lineage>
</organism>
<dbReference type="InterPro" id="IPR008995">
    <property type="entry name" value="Mo/tungstate-bd_C_term_dom"/>
</dbReference>
<dbReference type="SUPFAM" id="SSF50331">
    <property type="entry name" value="MOP-like"/>
    <property type="match status" value="1"/>
</dbReference>
<keyword evidence="2" id="KW-0500">Molybdenum</keyword>
<dbReference type="GO" id="GO:0005886">
    <property type="term" value="C:plasma membrane"/>
    <property type="evidence" value="ECO:0007669"/>
    <property type="project" value="UniProtKB-SubCell"/>
</dbReference>
<evidence type="ECO:0000256" key="2">
    <source>
        <dbReference type="ARBA" id="ARBA00022505"/>
    </source>
</evidence>
<dbReference type="AlphaFoldDB" id="A0A7G9YUM7"/>
<dbReference type="GO" id="GO:0015689">
    <property type="term" value="P:molybdate ion transport"/>
    <property type="evidence" value="ECO:0007669"/>
    <property type="project" value="InterPro"/>
</dbReference>
<feature type="domain" description="Mop" evidence="3">
    <location>
        <begin position="39"/>
        <end position="105"/>
    </location>
</feature>
<dbReference type="EMBL" id="MT631476">
    <property type="protein sequence ID" value="QNO51711.1"/>
    <property type="molecule type" value="Genomic_DNA"/>
</dbReference>
<accession>A0A7G9YUM7</accession>
<gene>
    <name evidence="4" type="ORF">GMKFMAKO_00028</name>
</gene>
<proteinExistence type="predicted"/>